<dbReference type="InterPro" id="IPR045339">
    <property type="entry name" value="DUF6534"/>
</dbReference>
<feature type="transmembrane region" description="Helical" evidence="1">
    <location>
        <begin position="201"/>
        <end position="224"/>
    </location>
</feature>
<comment type="caution">
    <text evidence="3">The sequence shown here is derived from an EMBL/GenBank/DDBJ whole genome shotgun (WGS) entry which is preliminary data.</text>
</comment>
<name>A0AAD2GZ75_9AGAR</name>
<feature type="transmembrane region" description="Helical" evidence="1">
    <location>
        <begin position="52"/>
        <end position="73"/>
    </location>
</feature>
<dbReference type="PANTHER" id="PTHR40465">
    <property type="entry name" value="CHROMOSOME 1, WHOLE GENOME SHOTGUN SEQUENCE"/>
    <property type="match status" value="1"/>
</dbReference>
<evidence type="ECO:0000313" key="3">
    <source>
        <dbReference type="EMBL" id="CAK5266256.1"/>
    </source>
</evidence>
<protein>
    <recommendedName>
        <fullName evidence="2">DUF6534 domain-containing protein</fullName>
    </recommendedName>
</protein>
<evidence type="ECO:0000313" key="4">
    <source>
        <dbReference type="EMBL" id="CAK5277006.1"/>
    </source>
</evidence>
<sequence length="329" mass="36041">MELSQFFGAILVGSWLNNVLYVIEIVSAVAYFSRTRGEGTAPTNRWWIQGSIGVCVVVDTAALVATHAAVYLYCVSHWGDISYLAGQHWPVQMNAFTNAINVLVGQNLLIFRCWRATRMWSISILLWLLSLLTFAATLSTFALLVESGDPTTAGNFLTRIVLSLVSATVTDIGIAVCLIVQLVNIHSASDFNGTKSIIRRLILNALRTGIITSIGASIALISFLTDRDSGIPFVFGFCFGRIYTLTVLYNLRTQWQISVDDSSVVMSSTDQGAARTGTECSIDVHHEKIVSVDFRLTEPHRCSTEADGESLVSAQGISRFRYGPDGRQD</sequence>
<accession>A0AAD2GZ75</accession>
<keyword evidence="1" id="KW-0812">Transmembrane</keyword>
<evidence type="ECO:0000256" key="1">
    <source>
        <dbReference type="SAM" id="Phobius"/>
    </source>
</evidence>
<feature type="transmembrane region" description="Helical" evidence="1">
    <location>
        <begin position="124"/>
        <end position="144"/>
    </location>
</feature>
<evidence type="ECO:0000313" key="5">
    <source>
        <dbReference type="Proteomes" id="UP001295794"/>
    </source>
</evidence>
<dbReference type="AlphaFoldDB" id="A0AAD2GZ75"/>
<dbReference type="Pfam" id="PF20152">
    <property type="entry name" value="DUF6534"/>
    <property type="match status" value="1"/>
</dbReference>
<dbReference type="EMBL" id="CAVNYO010000417">
    <property type="protein sequence ID" value="CAK5277006.1"/>
    <property type="molecule type" value="Genomic_DNA"/>
</dbReference>
<feature type="transmembrane region" description="Helical" evidence="1">
    <location>
        <begin position="156"/>
        <end position="180"/>
    </location>
</feature>
<dbReference type="PANTHER" id="PTHR40465:SF1">
    <property type="entry name" value="DUF6534 DOMAIN-CONTAINING PROTEIN"/>
    <property type="match status" value="1"/>
</dbReference>
<dbReference type="Proteomes" id="UP001295794">
    <property type="component" value="Unassembled WGS sequence"/>
</dbReference>
<feature type="transmembrane region" description="Helical" evidence="1">
    <location>
        <begin position="93"/>
        <end position="112"/>
    </location>
</feature>
<keyword evidence="1" id="KW-1133">Transmembrane helix</keyword>
<feature type="transmembrane region" description="Helical" evidence="1">
    <location>
        <begin position="230"/>
        <end position="251"/>
    </location>
</feature>
<feature type="domain" description="DUF6534" evidence="2">
    <location>
        <begin position="167"/>
        <end position="252"/>
    </location>
</feature>
<proteinExistence type="predicted"/>
<keyword evidence="5" id="KW-1185">Reference proteome</keyword>
<keyword evidence="1" id="KW-0472">Membrane</keyword>
<gene>
    <name evidence="4" type="ORF">MYCIT1_LOCUS25752</name>
    <name evidence="3" type="ORF">MYCIT1_LOCUS7908</name>
</gene>
<reference evidence="3" key="1">
    <citation type="submission" date="2023-11" db="EMBL/GenBank/DDBJ databases">
        <authorList>
            <person name="De Vega J J."/>
            <person name="De Vega J J."/>
        </authorList>
    </citation>
    <scope>NUCLEOTIDE SEQUENCE</scope>
</reference>
<feature type="transmembrane region" description="Helical" evidence="1">
    <location>
        <begin position="6"/>
        <end position="32"/>
    </location>
</feature>
<evidence type="ECO:0000259" key="2">
    <source>
        <dbReference type="Pfam" id="PF20152"/>
    </source>
</evidence>
<organism evidence="3 5">
    <name type="scientific">Mycena citricolor</name>
    <dbReference type="NCBI Taxonomy" id="2018698"/>
    <lineage>
        <taxon>Eukaryota</taxon>
        <taxon>Fungi</taxon>
        <taxon>Dikarya</taxon>
        <taxon>Basidiomycota</taxon>
        <taxon>Agaricomycotina</taxon>
        <taxon>Agaricomycetes</taxon>
        <taxon>Agaricomycetidae</taxon>
        <taxon>Agaricales</taxon>
        <taxon>Marasmiineae</taxon>
        <taxon>Mycenaceae</taxon>
        <taxon>Mycena</taxon>
    </lineage>
</organism>
<dbReference type="EMBL" id="CAVNYO010000108">
    <property type="protein sequence ID" value="CAK5266256.1"/>
    <property type="molecule type" value="Genomic_DNA"/>
</dbReference>